<proteinExistence type="predicted"/>
<evidence type="ECO:0000313" key="3">
    <source>
        <dbReference type="Proteomes" id="UP001180453"/>
    </source>
</evidence>
<evidence type="ECO:0000313" key="2">
    <source>
        <dbReference type="EMBL" id="MDR7269384.1"/>
    </source>
</evidence>
<dbReference type="Proteomes" id="UP001180453">
    <property type="component" value="Unassembled WGS sequence"/>
</dbReference>
<organism evidence="2 3">
    <name type="scientific">Roseateles saccharophilus</name>
    <name type="common">Pseudomonas saccharophila</name>
    <dbReference type="NCBI Taxonomy" id="304"/>
    <lineage>
        <taxon>Bacteria</taxon>
        <taxon>Pseudomonadati</taxon>
        <taxon>Pseudomonadota</taxon>
        <taxon>Betaproteobacteria</taxon>
        <taxon>Burkholderiales</taxon>
        <taxon>Sphaerotilaceae</taxon>
        <taxon>Roseateles</taxon>
    </lineage>
</organism>
<evidence type="ECO:0000256" key="1">
    <source>
        <dbReference type="SAM" id="MobiDB-lite"/>
    </source>
</evidence>
<keyword evidence="3" id="KW-1185">Reference proteome</keyword>
<reference evidence="2 3" key="1">
    <citation type="submission" date="2023-07" db="EMBL/GenBank/DDBJ databases">
        <title>Sorghum-associated microbial communities from plants grown in Nebraska, USA.</title>
        <authorList>
            <person name="Schachtman D."/>
        </authorList>
    </citation>
    <scope>NUCLEOTIDE SEQUENCE [LARGE SCALE GENOMIC DNA]</scope>
    <source>
        <strain evidence="2 3">BE314</strain>
    </source>
</reference>
<feature type="region of interest" description="Disordered" evidence="1">
    <location>
        <begin position="421"/>
        <end position="442"/>
    </location>
</feature>
<protein>
    <submittedName>
        <fullName evidence="2">Uncharacterized protein</fullName>
    </submittedName>
</protein>
<comment type="caution">
    <text evidence="2">The sequence shown here is derived from an EMBL/GenBank/DDBJ whole genome shotgun (WGS) entry which is preliminary data.</text>
</comment>
<dbReference type="EMBL" id="JAVDXU010000001">
    <property type="protein sequence ID" value="MDR7269384.1"/>
    <property type="molecule type" value="Genomic_DNA"/>
</dbReference>
<sequence length="969" mass="106773">MAAFHVEKIVDPFTLEQVVGMVRHPGRPWVERGDTEALKDGDFRRIGLNYLKALQEAVDIPAHQWIHPEVFAQLADGRPKKPCSFSWLPITWERAPSDAADRLERKPLSSFWVDREEVSPEAKNAMPRLLVLLAGSVVSKHQLQTGSDMGLRIILHVHADHVRIYGVTLSGLTTRRPLDVIPDRLDGDADIYGLVERVRQEVGDALDCGKSVWIGNLEYVLPAGVEAADMNAVRRARLMATGFALRWRQSRAQARALARAKAQGRGADQGESDSPMRARTYDFRVELELDREMKQVRVVQVHRDFYINSGAAGTTSSKRVRAFVQDAASKGSAGTLSERRSTLRDVDLDPYRDDILARLPSDEALRFSEVGSGALFEMRGATRENSLLGGSTVARNKAGIVQLTPPQPQTGLLPAQASGAAYSKTNSQSRRGVPIEPDPELRSDAQGAVDAHLRGAELFARMLAYGIEPRSYFRFAKLPLVQRVRPEMRWAPDGELPNAEVRPFMGDAEASLVSRLPQPKPRDPLQLLVKYGSADPVHRRKLPFVPSANGHGRADGRLKSQYLSVACDPRWAWHEFGHVLAFASTGELEFPFAHSAGDGLAAIAADPISRLATARDPEAEVRHLTFPWIEVPGRSHGRSAVRGYGWCGCRNLTRLDFTASLERYHHNYFGEQILSSSLFRLYRSLGGDTRALADDPKDDVATLPEPNPQDEEIRLSASDYCIYLIMRGISLLGPDSLAPGRTPDQFVSALIEADLGTGAWNVTATWPFNRDQRRMKRHGGRVHKVIRWAFEQQGLYATNDPTATSDEMGAPPSVDVFIADRGRQDGGYAPMPLRPDGSNWHAEPASLRRDGHKLIVKVQNRGDQPAEQTQLRAWWASATAPKASKEAVKAGLKWISVKSSVAPCNIGGRDSATLALELPDTVSGPGWVFVSVDAPADPSNLPGGVRPPSSWPELLELVAHDNNLALTRV</sequence>
<gene>
    <name evidence="2" type="ORF">J2X20_002013</name>
</gene>
<name>A0ABU1YKJ4_ROSSA</name>
<accession>A0ABU1YKJ4</accession>